<evidence type="ECO:0000256" key="12">
    <source>
        <dbReference type="SAM" id="MobiDB-lite"/>
    </source>
</evidence>
<evidence type="ECO:0000256" key="3">
    <source>
        <dbReference type="ARBA" id="ARBA00022614"/>
    </source>
</evidence>
<dbReference type="Proteomes" id="UP000002279">
    <property type="component" value="Chromosome X3"/>
</dbReference>
<dbReference type="CTD" id="55722"/>
<dbReference type="Gene3D" id="3.80.10.10">
    <property type="entry name" value="Ribonuclease Inhibitor"/>
    <property type="match status" value="1"/>
</dbReference>
<dbReference type="GeneTree" id="ENSGT00530000063884"/>
<gene>
    <name evidence="14" type="primary">CEP72</name>
</gene>
<dbReference type="OrthoDB" id="676979at2759"/>
<dbReference type="HOGENOM" id="CLU_027497_0_0_1"/>
<comment type="similarity">
    <text evidence="8">Belongs to the CEP72 family.</text>
</comment>
<evidence type="ECO:0000256" key="11">
    <source>
        <dbReference type="SAM" id="Coils"/>
    </source>
</evidence>
<evidence type="ECO:0000256" key="1">
    <source>
        <dbReference type="ARBA" id="ARBA00004300"/>
    </source>
</evidence>
<evidence type="ECO:0000256" key="7">
    <source>
        <dbReference type="ARBA" id="ARBA00059385"/>
    </source>
</evidence>
<dbReference type="Ensembl" id="ENSOANT00000017836.3">
    <property type="protein sequence ID" value="ENSOANP00000017833.3"/>
    <property type="gene ID" value="ENSOANG00000011257.3"/>
</dbReference>
<name>F7DY12_ORNAN</name>
<dbReference type="PROSITE" id="PS51450">
    <property type="entry name" value="LRR"/>
    <property type="match status" value="2"/>
</dbReference>
<keyword evidence="15" id="KW-1185">Reference proteome</keyword>
<dbReference type="InParanoid" id="F7DY12"/>
<keyword evidence="3" id="KW-0433">Leucine-rich repeat</keyword>
<evidence type="ECO:0000313" key="14">
    <source>
        <dbReference type="Ensembl" id="ENSOANP00000017833.3"/>
    </source>
</evidence>
<evidence type="ECO:0000256" key="9">
    <source>
        <dbReference type="ARBA" id="ARBA00064594"/>
    </source>
</evidence>
<reference evidence="14" key="3">
    <citation type="submission" date="2025-09" db="UniProtKB">
        <authorList>
            <consortium name="Ensembl"/>
        </authorList>
    </citation>
    <scope>IDENTIFICATION</scope>
    <source>
        <strain evidence="14">Glennie</strain>
    </source>
</reference>
<sequence>MAAAGAARKASGCSVLTEEEIRERCRLPHRALADVRSLSIPGTYQEKITHLGNSLKNFTRLKSLDLSRNSLVSLEGIQHLTALENLNLYYNKISSLVEVFRLQTLTKLKDVDFRLNPVVKNESDYRLFVVHMLPSLRQLDDRPVRDSERKASLLHFTSDQAYEFKCPSPAAVGTDVEKSKQNRSDHPRTKYISSLSKKCTLMDEDDEAVLNLIAKCEWDLSKPPGITGSSKRDCEAEFHSLQGSGGALSPNLGQHLVSDAVKQGQEKKKIAVPVGLSDEKFTGYHHKDPSLKFEDEIEAYQRCLPRVYFTPHPESQGTDEPFIASQKTVTSAQKILNTLTLSGLHSTRKTRSRMGQPVVKEHYQECLDRSSDLSDASDGVAQQEVLGREGNRNSSNANGAESGEQRLKNINTVARAESPSCHSGIQPVSKDAIEATPLEGLLDLVDRYWTGCRSLHCNEKFLGQARQIFSATQASVNNQETQAIIEEINNLILEKKALKHHLSEQDKQYNTKIDGLVLELTNAHKEMDALKHHLDQSLEENNNLKRLLLNAEQDTKNADASATLNLQITELQNHNKQLAEEISNLKEHLQHYGKIQELTQLLQESHSSLVSTNEHLLRELTETQRQHRTEVEQLCWSHNQFKKTVLLEPPHASLT</sequence>
<dbReference type="InterPro" id="IPR003603">
    <property type="entry name" value="U2A'_phosphoprotein32A_C"/>
</dbReference>
<proteinExistence type="inferred from homology"/>
<evidence type="ECO:0000259" key="13">
    <source>
        <dbReference type="SMART" id="SM00446"/>
    </source>
</evidence>
<dbReference type="Pfam" id="PF14580">
    <property type="entry name" value="LRR_9"/>
    <property type="match status" value="1"/>
</dbReference>
<reference evidence="14 15" key="1">
    <citation type="journal article" date="2008" name="Nature">
        <title>Genome analysis of the platypus reveals unique signatures of evolution.</title>
        <authorList>
            <person name="Warren W.C."/>
            <person name="Hillier L.W."/>
            <person name="Marshall Graves J.A."/>
            <person name="Birney E."/>
            <person name="Ponting C.P."/>
            <person name="Grutzner F."/>
            <person name="Belov K."/>
            <person name="Miller W."/>
            <person name="Clarke L."/>
            <person name="Chinwalla A.T."/>
            <person name="Yang S.P."/>
            <person name="Heger A."/>
            <person name="Locke D.P."/>
            <person name="Miethke P."/>
            <person name="Waters P.D."/>
            <person name="Veyrunes F."/>
            <person name="Fulton L."/>
            <person name="Fulton B."/>
            <person name="Graves T."/>
            <person name="Wallis J."/>
            <person name="Puente X.S."/>
            <person name="Lopez-Otin C."/>
            <person name="Ordonez G.R."/>
            <person name="Eichler E.E."/>
            <person name="Chen L."/>
            <person name="Cheng Z."/>
            <person name="Deakin J.E."/>
            <person name="Alsop A."/>
            <person name="Thompson K."/>
            <person name="Kirby P."/>
            <person name="Papenfuss A.T."/>
            <person name="Wakefield M.J."/>
            <person name="Olender T."/>
            <person name="Lancet D."/>
            <person name="Huttley G.A."/>
            <person name="Smit A.F."/>
            <person name="Pask A."/>
            <person name="Temple-Smith P."/>
            <person name="Batzer M.A."/>
            <person name="Walker J.A."/>
            <person name="Konkel M.K."/>
            <person name="Harris R.S."/>
            <person name="Whittington C.M."/>
            <person name="Wong E.S."/>
            <person name="Gemmell N.J."/>
            <person name="Buschiazzo E."/>
            <person name="Vargas Jentzsch I.M."/>
            <person name="Merkel A."/>
            <person name="Schmitz J."/>
            <person name="Zemann A."/>
            <person name="Churakov G."/>
            <person name="Kriegs J.O."/>
            <person name="Brosius J."/>
            <person name="Murchison E.P."/>
            <person name="Sachidanandam R."/>
            <person name="Smith C."/>
            <person name="Hannon G.J."/>
            <person name="Tsend-Ayush E."/>
            <person name="McMillan D."/>
            <person name="Attenborough R."/>
            <person name="Rens W."/>
            <person name="Ferguson-Smith M."/>
            <person name="Lefevre C.M."/>
            <person name="Sharp J.A."/>
            <person name="Nicholas K.R."/>
            <person name="Ray D.A."/>
            <person name="Kube M."/>
            <person name="Reinhardt R."/>
            <person name="Pringle T.H."/>
            <person name="Taylor J."/>
            <person name="Jones R.C."/>
            <person name="Nixon B."/>
            <person name="Dacheux J.L."/>
            <person name="Niwa H."/>
            <person name="Sekita Y."/>
            <person name="Huang X."/>
            <person name="Stark A."/>
            <person name="Kheradpour P."/>
            <person name="Kellis M."/>
            <person name="Flicek P."/>
            <person name="Chen Y."/>
            <person name="Webber C."/>
            <person name="Hardison R."/>
            <person name="Nelson J."/>
            <person name="Hallsworth-Pepin K."/>
            <person name="Delehaunty K."/>
            <person name="Markovic C."/>
            <person name="Minx P."/>
            <person name="Feng Y."/>
            <person name="Kremitzki C."/>
            <person name="Mitreva M."/>
            <person name="Glasscock J."/>
            <person name="Wylie T."/>
            <person name="Wohldmann P."/>
            <person name="Thiru P."/>
            <person name="Nhan M.N."/>
            <person name="Pohl C.S."/>
            <person name="Smith S.M."/>
            <person name="Hou S."/>
            <person name="Nefedov M."/>
            <person name="de Jong P.J."/>
            <person name="Renfree M.B."/>
            <person name="Mardis E.R."/>
            <person name="Wilson R.K."/>
        </authorList>
    </citation>
    <scope>NUCLEOTIDE SEQUENCE [LARGE SCALE GENOMIC DNA]</scope>
    <source>
        <strain evidence="14 15">Glennie</strain>
    </source>
</reference>
<dbReference type="FunCoup" id="F7DY12">
    <property type="interactions" value="1215"/>
</dbReference>
<dbReference type="AlphaFoldDB" id="F7DY12"/>
<feature type="region of interest" description="Disordered" evidence="12">
    <location>
        <begin position="370"/>
        <end position="405"/>
    </location>
</feature>
<dbReference type="InterPro" id="IPR032675">
    <property type="entry name" value="LRR_dom_sf"/>
</dbReference>
<dbReference type="FunFam" id="3.80.10.10:FF:000489">
    <property type="entry name" value="Centrosomal protein of 72 kDa"/>
    <property type="match status" value="1"/>
</dbReference>
<dbReference type="GO" id="GO:0034451">
    <property type="term" value="C:centriolar satellite"/>
    <property type="evidence" value="ECO:0007669"/>
    <property type="project" value="UniProtKB-ARBA"/>
</dbReference>
<dbReference type="GeneID" id="100073950"/>
<dbReference type="PANTHER" id="PTHR23311:SF7">
    <property type="entry name" value="CENTROSOMAL PROTEIN OF 72 KDA"/>
    <property type="match status" value="1"/>
</dbReference>
<comment type="subunit">
    <text evidence="9">Interacts with KIZ, PCM1 and CDK5RAP2.</text>
</comment>
<comment type="subcellular location">
    <subcellularLocation>
        <location evidence="1">Cytoplasm</location>
        <location evidence="1">Cytoskeleton</location>
        <location evidence="1">Microtubule organizing center</location>
        <location evidence="1">Centrosome</location>
    </subcellularLocation>
</comment>
<comment type="function">
    <text evidence="7">Involved in the recruitment of key centrosomal proteins to the centrosome. Provides centrosomal microtubule-nucleation activity on the gamma-tubulin ring complexes (gamma-TuRCs) and has critical roles in forming a focused bipolar spindle, which is needed for proper tension generation between sister chromatids. Required for localization of KIZ, AKAP9 and gamma-tubulin ring complexes (gamma-TuRCs). Involved in centriole duplication. Required for CDK5RAP22, CEP152, WDR62 and CEP63 centrosomal localization and promotes the centrosomal localization of CDK2.</text>
</comment>
<evidence type="ECO:0000256" key="5">
    <source>
        <dbReference type="ARBA" id="ARBA00023054"/>
    </source>
</evidence>
<dbReference type="KEGG" id="oaa:100073950"/>
<accession>F7DY12</accession>
<dbReference type="PANTHER" id="PTHR23311">
    <property type="entry name" value="HEAT SHOCK REGULATED 2"/>
    <property type="match status" value="1"/>
</dbReference>
<evidence type="ECO:0000256" key="10">
    <source>
        <dbReference type="ARBA" id="ARBA00070210"/>
    </source>
</evidence>
<evidence type="ECO:0000313" key="15">
    <source>
        <dbReference type="Proteomes" id="UP000002279"/>
    </source>
</evidence>
<dbReference type="Bgee" id="ENSOANG00000011257">
    <property type="expression patterns" value="Expressed in fibroblast and 7 other cell types or tissues"/>
</dbReference>
<evidence type="ECO:0000256" key="6">
    <source>
        <dbReference type="ARBA" id="ARBA00023212"/>
    </source>
</evidence>
<dbReference type="RefSeq" id="XP_028909948.1">
    <property type="nucleotide sequence ID" value="XM_029054115.2"/>
</dbReference>
<protein>
    <recommendedName>
        <fullName evidence="10">Centrosomal protein of 72 kDa</fullName>
    </recommendedName>
</protein>
<keyword evidence="4" id="KW-0677">Repeat</keyword>
<dbReference type="InterPro" id="IPR001611">
    <property type="entry name" value="Leu-rich_rpt"/>
</dbReference>
<dbReference type="eggNOG" id="ENOG502QV2Y">
    <property type="taxonomic scope" value="Eukaryota"/>
</dbReference>
<organism evidence="14 15">
    <name type="scientific">Ornithorhynchus anatinus</name>
    <name type="common">Duckbill platypus</name>
    <dbReference type="NCBI Taxonomy" id="9258"/>
    <lineage>
        <taxon>Eukaryota</taxon>
        <taxon>Metazoa</taxon>
        <taxon>Chordata</taxon>
        <taxon>Craniata</taxon>
        <taxon>Vertebrata</taxon>
        <taxon>Euteleostomi</taxon>
        <taxon>Mammalia</taxon>
        <taxon>Monotremata</taxon>
        <taxon>Ornithorhynchidae</taxon>
        <taxon>Ornithorhynchus</taxon>
    </lineage>
</organism>
<keyword evidence="6" id="KW-0206">Cytoskeleton</keyword>
<evidence type="ECO:0000256" key="4">
    <source>
        <dbReference type="ARBA" id="ARBA00022737"/>
    </source>
</evidence>
<feature type="coiled-coil region" evidence="11">
    <location>
        <begin position="520"/>
        <end position="591"/>
    </location>
</feature>
<dbReference type="SUPFAM" id="SSF52058">
    <property type="entry name" value="L domain-like"/>
    <property type="match status" value="1"/>
</dbReference>
<dbReference type="OMA" id="HPRAKCT"/>
<dbReference type="STRING" id="9258.ENSOANP00000017833"/>
<evidence type="ECO:0000256" key="2">
    <source>
        <dbReference type="ARBA" id="ARBA00022490"/>
    </source>
</evidence>
<keyword evidence="5 11" id="KW-0175">Coiled coil</keyword>
<reference evidence="14" key="2">
    <citation type="submission" date="2025-08" db="UniProtKB">
        <authorList>
            <consortium name="Ensembl"/>
        </authorList>
    </citation>
    <scope>IDENTIFICATION</scope>
    <source>
        <strain evidence="14">Glennie</strain>
    </source>
</reference>
<dbReference type="InterPro" id="IPR055320">
    <property type="entry name" value="CEP72-like"/>
</dbReference>
<dbReference type="SMART" id="SM00446">
    <property type="entry name" value="LRRcap"/>
    <property type="match status" value="1"/>
</dbReference>
<keyword evidence="2" id="KW-0963">Cytoplasm</keyword>
<evidence type="ECO:0000256" key="8">
    <source>
        <dbReference type="ARBA" id="ARBA00061023"/>
    </source>
</evidence>
<feature type="domain" description="U2A'/phosphoprotein 32 family A C-terminal" evidence="13">
    <location>
        <begin position="122"/>
        <end position="140"/>
    </location>
</feature>